<reference evidence="4" key="2">
    <citation type="submission" date="2017-02" db="UniProtKB">
        <authorList>
            <consortium name="WormBaseParasite"/>
        </authorList>
    </citation>
    <scope>IDENTIFICATION</scope>
</reference>
<dbReference type="InterPro" id="IPR038830">
    <property type="entry name" value="CCDC186"/>
</dbReference>
<dbReference type="PANTHER" id="PTHR18911">
    <property type="entry name" value="CTCL TUMOR ANTIGEN HD-CL-01"/>
    <property type="match status" value="1"/>
</dbReference>
<dbReference type="GO" id="GO:0099518">
    <property type="term" value="P:vesicle cytoskeletal trafficking"/>
    <property type="evidence" value="ECO:0007669"/>
    <property type="project" value="TreeGrafter"/>
</dbReference>
<organism evidence="3 4">
    <name type="scientific">Angiostrongylus cantonensis</name>
    <name type="common">Rat lungworm</name>
    <dbReference type="NCBI Taxonomy" id="6313"/>
    <lineage>
        <taxon>Eukaryota</taxon>
        <taxon>Metazoa</taxon>
        <taxon>Ecdysozoa</taxon>
        <taxon>Nematoda</taxon>
        <taxon>Chromadorea</taxon>
        <taxon>Rhabditida</taxon>
        <taxon>Rhabditina</taxon>
        <taxon>Rhabditomorpha</taxon>
        <taxon>Strongyloidea</taxon>
        <taxon>Metastrongylidae</taxon>
        <taxon>Angiostrongylus</taxon>
    </lineage>
</organism>
<evidence type="ECO:0000313" key="4">
    <source>
        <dbReference type="WBParaSite" id="ACAC_0000285201-mRNA-1"/>
    </source>
</evidence>
<dbReference type="GO" id="GO:0005802">
    <property type="term" value="C:trans-Golgi network"/>
    <property type="evidence" value="ECO:0007669"/>
    <property type="project" value="TreeGrafter"/>
</dbReference>
<dbReference type="STRING" id="6313.A0A0K0CYU9"/>
<feature type="coiled-coil region" evidence="1">
    <location>
        <begin position="159"/>
        <end position="293"/>
    </location>
</feature>
<accession>A0A0K0CYU9</accession>
<evidence type="ECO:0000256" key="2">
    <source>
        <dbReference type="SAM" id="MobiDB-lite"/>
    </source>
</evidence>
<sequence length="313" mass="36783">MDDCSADVKSSDDALLTNTVNDDDCPQLQSLYDKYKIQQKDIEWLEEQNSSYREKLLKTIRERDQSDELLRNIRDTQKKETLELEKRLRDYEIQLKAVQDRASAQEAHYNVTIKDLSLKYNNSVGQLTKKLDISEKEKNDAVVKYATREAEIMRIRGDIQRKEQELVECRKAKEELEHCQSQKNLEQLEKTNNSLRVELENAKREKFDLENKLKMAEKRVEANNASIAELKQQGDVLRKQLIQLKEEKVQLQEENRQLSLKTQIQESRRVNEAEELNKSQQLVEQQLAEAKSTCSRLIDSNREVTAELEEVKR</sequence>
<evidence type="ECO:0000256" key="1">
    <source>
        <dbReference type="SAM" id="Coils"/>
    </source>
</evidence>
<evidence type="ECO:0000313" key="3">
    <source>
        <dbReference type="Proteomes" id="UP000035642"/>
    </source>
</evidence>
<keyword evidence="1" id="KW-0175">Coiled coil</keyword>
<reference evidence="3" key="1">
    <citation type="submission" date="2012-09" db="EMBL/GenBank/DDBJ databases">
        <authorList>
            <person name="Martin A.A."/>
        </authorList>
    </citation>
    <scope>NUCLEOTIDE SEQUENCE</scope>
</reference>
<protein>
    <submittedName>
        <fullName evidence="4">M protein repeat protein</fullName>
    </submittedName>
</protein>
<dbReference type="PANTHER" id="PTHR18911:SF5">
    <property type="entry name" value="COILED-COIL DOMAIN-CONTAINING PROTEIN 186"/>
    <property type="match status" value="1"/>
</dbReference>
<dbReference type="Proteomes" id="UP000035642">
    <property type="component" value="Unassembled WGS sequence"/>
</dbReference>
<name>A0A0K0CYU9_ANGCA</name>
<dbReference type="AlphaFoldDB" id="A0A0K0CYU9"/>
<proteinExistence type="predicted"/>
<keyword evidence="3" id="KW-1185">Reference proteome</keyword>
<feature type="region of interest" description="Disordered" evidence="2">
    <location>
        <begin position="1"/>
        <end position="20"/>
    </location>
</feature>
<dbReference type="WBParaSite" id="ACAC_0000285201-mRNA-1">
    <property type="protein sequence ID" value="ACAC_0000285201-mRNA-1"/>
    <property type="gene ID" value="ACAC_0000285201"/>
</dbReference>
<feature type="coiled-coil region" evidence="1">
    <location>
        <begin position="28"/>
        <end position="108"/>
    </location>
</feature>
<dbReference type="GO" id="GO:0031267">
    <property type="term" value="F:small GTPase binding"/>
    <property type="evidence" value="ECO:0007669"/>
    <property type="project" value="TreeGrafter"/>
</dbReference>